<feature type="compositionally biased region" description="Basic and acidic residues" evidence="1">
    <location>
        <begin position="287"/>
        <end position="298"/>
    </location>
</feature>
<proteinExistence type="predicted"/>
<feature type="compositionally biased region" description="Basic residues" evidence="1">
    <location>
        <begin position="358"/>
        <end position="371"/>
    </location>
</feature>
<dbReference type="RefSeq" id="XP_016456920.1">
    <property type="nucleotide sequence ID" value="XM_016601434.1"/>
</dbReference>
<name>A0A1S3YXV9_TOBAC</name>
<gene>
    <name evidence="2" type="primary">LOC107780835</name>
</gene>
<feature type="region of interest" description="Disordered" evidence="1">
    <location>
        <begin position="49"/>
        <end position="100"/>
    </location>
</feature>
<feature type="compositionally biased region" description="Basic and acidic residues" evidence="1">
    <location>
        <begin position="77"/>
        <end position="100"/>
    </location>
</feature>
<feature type="compositionally biased region" description="Basic residues" evidence="1">
    <location>
        <begin position="336"/>
        <end position="347"/>
    </location>
</feature>
<evidence type="ECO:0000313" key="2">
    <source>
        <dbReference type="RefSeq" id="XP_016456920.1"/>
    </source>
</evidence>
<dbReference type="PaxDb" id="4097-A0A1S3YXV9"/>
<feature type="compositionally biased region" description="Basic and acidic residues" evidence="1">
    <location>
        <begin position="348"/>
        <end position="357"/>
    </location>
</feature>
<sequence>MDMNTKDFKKYLRRGKCSSRNGNYSKSKAPEKQTNDSCYKYGKTDHHIKNYESSDDDEDEQAVMAIGESDEETEGVESQKSEDSFKYATEREETVSSETEEVKFGPKVTSVVTSKVTANLETRFVLEGKMTGVDTAEFEKMGGKNKKGKEKESEGAQGDVRGMGQEVAESSPTPVGLTDAIGVMEGGSEESTKKEKSVKEKGGSGSGEAAEGLIRLGKKVQEPVPSEQEPLEDLLKKVCNSYNPTKKRSSRVKVPSTGRANKKRKAASSIPVETSPTRGRATRSQKKQSEAELEKALKEKEVEEMEVVTPKANKIKTSTMKSASKTKSAGPSSLVKRTRYTLKSRKVKTVEKKNGVEKKKKKKNLMLRRTR</sequence>
<feature type="compositionally biased region" description="Basic and acidic residues" evidence="1">
    <location>
        <begin position="1"/>
        <end position="10"/>
    </location>
</feature>
<feature type="compositionally biased region" description="Low complexity" evidence="1">
    <location>
        <begin position="316"/>
        <end position="329"/>
    </location>
</feature>
<organism evidence="2">
    <name type="scientific">Nicotiana tabacum</name>
    <name type="common">Common tobacco</name>
    <dbReference type="NCBI Taxonomy" id="4097"/>
    <lineage>
        <taxon>Eukaryota</taxon>
        <taxon>Viridiplantae</taxon>
        <taxon>Streptophyta</taxon>
        <taxon>Embryophyta</taxon>
        <taxon>Tracheophyta</taxon>
        <taxon>Spermatophyta</taxon>
        <taxon>Magnoliopsida</taxon>
        <taxon>eudicotyledons</taxon>
        <taxon>Gunneridae</taxon>
        <taxon>Pentapetalae</taxon>
        <taxon>asterids</taxon>
        <taxon>lamiids</taxon>
        <taxon>Solanales</taxon>
        <taxon>Solanaceae</taxon>
        <taxon>Nicotianoideae</taxon>
        <taxon>Nicotianeae</taxon>
        <taxon>Nicotiana</taxon>
    </lineage>
</organism>
<feature type="region of interest" description="Disordered" evidence="1">
    <location>
        <begin position="137"/>
        <end position="298"/>
    </location>
</feature>
<feature type="compositionally biased region" description="Basic and acidic residues" evidence="1">
    <location>
        <begin position="190"/>
        <end position="202"/>
    </location>
</feature>
<protein>
    <submittedName>
        <fullName evidence="2">Uncharacterized protein</fullName>
    </submittedName>
</protein>
<evidence type="ECO:0000256" key="1">
    <source>
        <dbReference type="SAM" id="MobiDB-lite"/>
    </source>
</evidence>
<dbReference type="KEGG" id="nta:107780835"/>
<dbReference type="AlphaFoldDB" id="A0A1S3YXV9"/>
<feature type="region of interest" description="Disordered" evidence="1">
    <location>
        <begin position="1"/>
        <end position="37"/>
    </location>
</feature>
<accession>A0A1S3YXV9</accession>
<feature type="region of interest" description="Disordered" evidence="1">
    <location>
        <begin position="313"/>
        <end position="371"/>
    </location>
</feature>
<reference evidence="2" key="1">
    <citation type="submission" date="2025-08" db="UniProtKB">
        <authorList>
            <consortium name="RefSeq"/>
        </authorList>
    </citation>
    <scope>IDENTIFICATION</scope>
</reference>